<dbReference type="InterPro" id="IPR023404">
    <property type="entry name" value="rSAM_horseshoe"/>
</dbReference>
<evidence type="ECO:0000313" key="8">
    <source>
        <dbReference type="EMBL" id="MBS7525627.1"/>
    </source>
</evidence>
<dbReference type="InterPro" id="IPR034466">
    <property type="entry name" value="Methyltransferase_Class_B"/>
</dbReference>
<dbReference type="RefSeq" id="WP_213235416.1">
    <property type="nucleotide sequence ID" value="NZ_JAHBCL010000004.1"/>
</dbReference>
<gene>
    <name evidence="8" type="ORF">KHM83_02945</name>
</gene>
<keyword evidence="4" id="KW-0408">Iron</keyword>
<keyword evidence="2" id="KW-0949">S-adenosyl-L-methionine</keyword>
<dbReference type="PROSITE" id="PS51332">
    <property type="entry name" value="B12_BINDING"/>
    <property type="match status" value="1"/>
</dbReference>
<dbReference type="InterPro" id="IPR006638">
    <property type="entry name" value="Elp3/MiaA/NifB-like_rSAM"/>
</dbReference>
<dbReference type="PANTHER" id="PTHR43409:SF16">
    <property type="entry name" value="SLR0320 PROTEIN"/>
    <property type="match status" value="1"/>
</dbReference>
<evidence type="ECO:0000259" key="7">
    <source>
        <dbReference type="PROSITE" id="PS51918"/>
    </source>
</evidence>
<dbReference type="Gene3D" id="3.40.50.280">
    <property type="entry name" value="Cobalamin-binding domain"/>
    <property type="match status" value="1"/>
</dbReference>
<keyword evidence="9" id="KW-1185">Reference proteome</keyword>
<dbReference type="SUPFAM" id="SSF102114">
    <property type="entry name" value="Radical SAM enzymes"/>
    <property type="match status" value="1"/>
</dbReference>
<dbReference type="Pfam" id="PF13311">
    <property type="entry name" value="DUF4080"/>
    <property type="match status" value="1"/>
</dbReference>
<evidence type="ECO:0000256" key="5">
    <source>
        <dbReference type="ARBA" id="ARBA00023014"/>
    </source>
</evidence>
<evidence type="ECO:0000256" key="4">
    <source>
        <dbReference type="ARBA" id="ARBA00023004"/>
    </source>
</evidence>
<dbReference type="Proteomes" id="UP000746471">
    <property type="component" value="Unassembled WGS sequence"/>
</dbReference>
<evidence type="ECO:0000256" key="1">
    <source>
        <dbReference type="ARBA" id="ARBA00001966"/>
    </source>
</evidence>
<dbReference type="SMART" id="SM00729">
    <property type="entry name" value="Elp3"/>
    <property type="match status" value="1"/>
</dbReference>
<evidence type="ECO:0000313" key="9">
    <source>
        <dbReference type="Proteomes" id="UP000746471"/>
    </source>
</evidence>
<reference evidence="8 9" key="1">
    <citation type="submission" date="2021-05" db="EMBL/GenBank/DDBJ databases">
        <title>Fusibacter ferrireducens sp. nov., an anaerobic, sulfur- and Fe-reducing bacterium isolated from the mangrove sediment.</title>
        <authorList>
            <person name="Qiu D."/>
        </authorList>
    </citation>
    <scope>NUCLEOTIDE SEQUENCE [LARGE SCALE GENOMIC DNA]</scope>
    <source>
        <strain evidence="8 9">DSM 12116</strain>
    </source>
</reference>
<name>A0ABS5PL39_9FIRM</name>
<proteinExistence type="predicted"/>
<dbReference type="SFLD" id="SFLDS00029">
    <property type="entry name" value="Radical_SAM"/>
    <property type="match status" value="1"/>
</dbReference>
<keyword evidence="3" id="KW-0479">Metal-binding</keyword>
<feature type="domain" description="Radical SAM core" evidence="7">
    <location>
        <begin position="186"/>
        <end position="416"/>
    </location>
</feature>
<dbReference type="InterPro" id="IPR025288">
    <property type="entry name" value="DUF4080"/>
</dbReference>
<dbReference type="SFLD" id="SFLDG01082">
    <property type="entry name" value="B12-binding_domain_containing"/>
    <property type="match status" value="1"/>
</dbReference>
<dbReference type="InterPro" id="IPR007197">
    <property type="entry name" value="rSAM"/>
</dbReference>
<evidence type="ECO:0000256" key="3">
    <source>
        <dbReference type="ARBA" id="ARBA00022723"/>
    </source>
</evidence>
<dbReference type="InterPro" id="IPR058240">
    <property type="entry name" value="rSAM_sf"/>
</dbReference>
<dbReference type="SFLD" id="SFLDG01123">
    <property type="entry name" value="methyltransferase_(Class_B)"/>
    <property type="match status" value="1"/>
</dbReference>
<dbReference type="EMBL" id="JAHBCL010000004">
    <property type="protein sequence ID" value="MBS7525627.1"/>
    <property type="molecule type" value="Genomic_DNA"/>
</dbReference>
<dbReference type="PROSITE" id="PS51918">
    <property type="entry name" value="RADICAL_SAM"/>
    <property type="match status" value="1"/>
</dbReference>
<dbReference type="Gene3D" id="3.80.30.20">
    <property type="entry name" value="tm_1862 like domain"/>
    <property type="match status" value="1"/>
</dbReference>
<evidence type="ECO:0000256" key="2">
    <source>
        <dbReference type="ARBA" id="ARBA00022691"/>
    </source>
</evidence>
<comment type="cofactor">
    <cofactor evidence="1">
        <name>[4Fe-4S] cluster</name>
        <dbReference type="ChEBI" id="CHEBI:49883"/>
    </cofactor>
</comment>
<comment type="caution">
    <text evidence="8">The sequence shown here is derived from an EMBL/GenBank/DDBJ whole genome shotgun (WGS) entry which is preliminary data.</text>
</comment>
<dbReference type="Pfam" id="PF02310">
    <property type="entry name" value="B12-binding"/>
    <property type="match status" value="1"/>
</dbReference>
<keyword evidence="5" id="KW-0411">Iron-sulfur</keyword>
<dbReference type="InterPro" id="IPR051198">
    <property type="entry name" value="BchE-like"/>
</dbReference>
<dbReference type="PANTHER" id="PTHR43409">
    <property type="entry name" value="ANAEROBIC MAGNESIUM-PROTOPORPHYRIN IX MONOMETHYL ESTER CYCLASE-RELATED"/>
    <property type="match status" value="1"/>
</dbReference>
<protein>
    <submittedName>
        <fullName evidence="8">DUF4080 domain-containing protein</fullName>
    </submittedName>
</protein>
<accession>A0ABS5PL39</accession>
<evidence type="ECO:0000259" key="6">
    <source>
        <dbReference type="PROSITE" id="PS51332"/>
    </source>
</evidence>
<organism evidence="8 9">
    <name type="scientific">Fusibacter paucivorans</name>
    <dbReference type="NCBI Taxonomy" id="76009"/>
    <lineage>
        <taxon>Bacteria</taxon>
        <taxon>Bacillati</taxon>
        <taxon>Bacillota</taxon>
        <taxon>Clostridia</taxon>
        <taxon>Eubacteriales</taxon>
        <taxon>Eubacteriales Family XII. Incertae Sedis</taxon>
        <taxon>Fusibacter</taxon>
    </lineage>
</organism>
<dbReference type="CDD" id="cd01335">
    <property type="entry name" value="Radical_SAM"/>
    <property type="match status" value="1"/>
</dbReference>
<dbReference type="Pfam" id="PF04055">
    <property type="entry name" value="Radical_SAM"/>
    <property type="match status" value="1"/>
</dbReference>
<dbReference type="InterPro" id="IPR006158">
    <property type="entry name" value="Cobalamin-bd"/>
</dbReference>
<sequence length="601" mass="69005">MKILLMTLNAKFIHSNLAIHSMYHYVKDHGTRSDAVLILKEFTINHNLDDVLVHLERGCYDAVFVSCYIWNIEQTLTLLENYHLLHPETAIFLGGPEPGYAPSFYLREYAFVDGILMGEGERVFQRIYEALPHAVDTTGKAKTIACLKNIDGLAYRGPDGAIQINAMMAPINPLDEIPFPYDDFKAFENRILYYESTRGCPYQCSYCLSSACGAVRFRSLTSVYKDLAIFLKANVPQVKFIDRTFNVNKKHALGILNYIRENDNGITNFHFEITAELLDEDYFECIEKMREGLVQFEVGIQTTNPETLKAIRRNMNQEKLLKNVKALIALQKAHIHVDLIAGLPYETETSFYESFDTVYNLRAHQLQLGFLKVLKGTHIATQLEMFGYKVRRQAPFEVLSNQWMSFETMCRLKEIEMLVERYHNSGRFNTTMTYLTKWFGISPHQFYLKLADDFRRKGLFDQPLGMTASYDALYAFAIENKAPCALIADLLKFDYNSANMKGRRPFFDEPNLPRFNAKRLAYLHHNEAIAGINPKYRALSGKEILKTVNIVAFKYDIIALINTNYTKVLEQLSLVLFDYAVPTGSVVHSKVHAVNEILECE</sequence>
<feature type="domain" description="B12-binding" evidence="6">
    <location>
        <begin position="1"/>
        <end position="138"/>
    </location>
</feature>